<keyword evidence="15" id="KW-1185">Reference proteome</keyword>
<dbReference type="GO" id="GO:0016787">
    <property type="term" value="F:hydrolase activity"/>
    <property type="evidence" value="ECO:0007669"/>
    <property type="project" value="UniProtKB-KW"/>
</dbReference>
<sequence length="457" mass="51176">MSSIDQSGYRLPPYSEEAERGVLGSALIDSEKVLELCSDNQISADSFHVPAHRHLFEQLQEMTQSGKAVDLLTVGEYLKKNGRLDSVGGYVFLEGLIDSTPTSAHAEYYIGFIRQKHLLRNIIEEATAAIDRCYTETDEEAEGILSRTESAFFELSGQQISKTEDWKDSVAMTMAKLDQKQSFGVPTGYHGLDGKLRGLHQTDMIVLAARPSMGKTSLAMNIAENAALGKNKEHKKFSVGVFSLEMSQEQLVRRMLFSKARIPAWREEIHKSDHGKLVSAADQLGKAKIVVDDSAGLDVMDMFSRARRMKRVYDIDLVVIDYLQLLHDKRRMRDGRQQETASISNTIKKMAKDLNVPVLILSQLSRAPEQGGRDGKPRLSDLRDSGAIEQDADVVLLLTRPAFNDAHKGDVDEDDPLAEVIVAKHRNGPTGTVEMNFFKEFTRFEDRDMRHAADEME</sequence>
<evidence type="ECO:0000256" key="1">
    <source>
        <dbReference type="ARBA" id="ARBA00008428"/>
    </source>
</evidence>
<dbReference type="EC" id="5.6.2.3" evidence="11 12"/>
<comment type="catalytic activity">
    <reaction evidence="10 12">
        <text>ATP + H2O = ADP + phosphate + H(+)</text>
        <dbReference type="Rhea" id="RHEA:13065"/>
        <dbReference type="ChEBI" id="CHEBI:15377"/>
        <dbReference type="ChEBI" id="CHEBI:15378"/>
        <dbReference type="ChEBI" id="CHEBI:30616"/>
        <dbReference type="ChEBI" id="CHEBI:43474"/>
        <dbReference type="ChEBI" id="CHEBI:456216"/>
        <dbReference type="EC" id="5.6.2.3"/>
    </reaction>
</comment>
<dbReference type="CDD" id="cd00984">
    <property type="entry name" value="DnaB_C"/>
    <property type="match status" value="1"/>
</dbReference>
<evidence type="ECO:0000313" key="15">
    <source>
        <dbReference type="Proteomes" id="UP000464954"/>
    </source>
</evidence>
<comment type="function">
    <text evidence="12">The main replicative DNA helicase, it participates in initiation and elongation during chromosome replication. Travels ahead of the DNA replisome, separating dsDNA into templates for DNA synthesis. A processive ATP-dependent 5'-3' DNA helicase it has DNA-dependent ATPase activity.</text>
</comment>
<evidence type="ECO:0000256" key="11">
    <source>
        <dbReference type="NCBIfam" id="TIGR00665"/>
    </source>
</evidence>
<keyword evidence="8 12" id="KW-0238">DNA-binding</keyword>
<dbReference type="InterPro" id="IPR007692">
    <property type="entry name" value="DNA_helicase_DnaB"/>
</dbReference>
<evidence type="ECO:0000256" key="5">
    <source>
        <dbReference type="ARBA" id="ARBA00022801"/>
    </source>
</evidence>
<evidence type="ECO:0000256" key="10">
    <source>
        <dbReference type="ARBA" id="ARBA00048954"/>
    </source>
</evidence>
<dbReference type="SMART" id="SM00382">
    <property type="entry name" value="AAA"/>
    <property type="match status" value="1"/>
</dbReference>
<dbReference type="Gene3D" id="1.10.860.10">
    <property type="entry name" value="DNAb Helicase, Chain A"/>
    <property type="match status" value="1"/>
</dbReference>
<dbReference type="Pfam" id="PF00772">
    <property type="entry name" value="DnaB"/>
    <property type="match status" value="1"/>
</dbReference>
<dbReference type="GO" id="GO:0005524">
    <property type="term" value="F:ATP binding"/>
    <property type="evidence" value="ECO:0007669"/>
    <property type="project" value="UniProtKB-UniRule"/>
</dbReference>
<accession>A0A6P1M3U9</accession>
<dbReference type="InterPro" id="IPR036185">
    <property type="entry name" value="DNA_heli_DnaB-like_N_sf"/>
</dbReference>
<evidence type="ECO:0000256" key="7">
    <source>
        <dbReference type="ARBA" id="ARBA00022840"/>
    </source>
</evidence>
<dbReference type="InterPro" id="IPR027417">
    <property type="entry name" value="P-loop_NTPase"/>
</dbReference>
<dbReference type="InterPro" id="IPR007694">
    <property type="entry name" value="DNA_helicase_DnaB-like_C"/>
</dbReference>
<dbReference type="InterPro" id="IPR016136">
    <property type="entry name" value="DNA_helicase_N/primase_C"/>
</dbReference>
<organism evidence="14 15">
    <name type="scientific">Tichowtungia aerotolerans</name>
    <dbReference type="NCBI Taxonomy" id="2697043"/>
    <lineage>
        <taxon>Bacteria</taxon>
        <taxon>Pseudomonadati</taxon>
        <taxon>Kiritimatiellota</taxon>
        <taxon>Tichowtungiia</taxon>
        <taxon>Tichowtungiales</taxon>
        <taxon>Tichowtungiaceae</taxon>
        <taxon>Tichowtungia</taxon>
    </lineage>
</organism>
<dbReference type="AlphaFoldDB" id="A0A6P1M3U9"/>
<dbReference type="Gene3D" id="3.40.50.300">
    <property type="entry name" value="P-loop containing nucleotide triphosphate hydrolases"/>
    <property type="match status" value="1"/>
</dbReference>
<dbReference type="PROSITE" id="PS51199">
    <property type="entry name" value="SF4_HELICASE"/>
    <property type="match status" value="1"/>
</dbReference>
<gene>
    <name evidence="14" type="primary">dnaB</name>
    <name evidence="14" type="ORF">GT409_03250</name>
</gene>
<dbReference type="GO" id="GO:0005829">
    <property type="term" value="C:cytosol"/>
    <property type="evidence" value="ECO:0007669"/>
    <property type="project" value="TreeGrafter"/>
</dbReference>
<keyword evidence="4 12" id="KW-0547">Nucleotide-binding</keyword>
<evidence type="ECO:0000259" key="13">
    <source>
        <dbReference type="PROSITE" id="PS51199"/>
    </source>
</evidence>
<dbReference type="SUPFAM" id="SSF48024">
    <property type="entry name" value="N-terminal domain of DnaB helicase"/>
    <property type="match status" value="1"/>
</dbReference>
<feature type="domain" description="SF4 helicase" evidence="13">
    <location>
        <begin position="178"/>
        <end position="451"/>
    </location>
</feature>
<evidence type="ECO:0000256" key="8">
    <source>
        <dbReference type="ARBA" id="ARBA00023125"/>
    </source>
</evidence>
<keyword evidence="2 12" id="KW-0639">Primosome</keyword>
<dbReference type="Proteomes" id="UP000464954">
    <property type="component" value="Chromosome"/>
</dbReference>
<evidence type="ECO:0000256" key="4">
    <source>
        <dbReference type="ARBA" id="ARBA00022741"/>
    </source>
</evidence>
<dbReference type="GO" id="GO:0043139">
    <property type="term" value="F:5'-3' DNA helicase activity"/>
    <property type="evidence" value="ECO:0007669"/>
    <property type="project" value="UniProtKB-EC"/>
</dbReference>
<comment type="similarity">
    <text evidence="1 12">Belongs to the helicase family. DnaB subfamily.</text>
</comment>
<dbReference type="Pfam" id="PF03796">
    <property type="entry name" value="DnaB_C"/>
    <property type="match status" value="1"/>
</dbReference>
<evidence type="ECO:0000313" key="14">
    <source>
        <dbReference type="EMBL" id="QHI68511.1"/>
    </source>
</evidence>
<name>A0A6P1M3U9_9BACT</name>
<keyword evidence="9" id="KW-0413">Isomerase</keyword>
<dbReference type="GO" id="GO:0006269">
    <property type="term" value="P:DNA replication, synthesis of primer"/>
    <property type="evidence" value="ECO:0007669"/>
    <property type="project" value="UniProtKB-UniRule"/>
</dbReference>
<evidence type="ECO:0000256" key="9">
    <source>
        <dbReference type="ARBA" id="ARBA00023235"/>
    </source>
</evidence>
<dbReference type="GO" id="GO:0003677">
    <property type="term" value="F:DNA binding"/>
    <property type="evidence" value="ECO:0007669"/>
    <property type="project" value="UniProtKB-UniRule"/>
</dbReference>
<dbReference type="RefSeq" id="WP_160626904.1">
    <property type="nucleotide sequence ID" value="NZ_CP047593.1"/>
</dbReference>
<evidence type="ECO:0000256" key="3">
    <source>
        <dbReference type="ARBA" id="ARBA00022705"/>
    </source>
</evidence>
<dbReference type="NCBIfam" id="TIGR00665">
    <property type="entry name" value="DnaB"/>
    <property type="match status" value="1"/>
</dbReference>
<dbReference type="KEGG" id="taer:GT409_03250"/>
<protein>
    <recommendedName>
        <fullName evidence="11 12">Replicative DNA helicase</fullName>
        <ecNumber evidence="11 12">5.6.2.3</ecNumber>
    </recommendedName>
</protein>
<dbReference type="SUPFAM" id="SSF52540">
    <property type="entry name" value="P-loop containing nucleoside triphosphate hydrolases"/>
    <property type="match status" value="1"/>
</dbReference>
<keyword evidence="6 12" id="KW-0347">Helicase</keyword>
<keyword evidence="3 12" id="KW-0235">DNA replication</keyword>
<dbReference type="GO" id="GO:1990077">
    <property type="term" value="C:primosome complex"/>
    <property type="evidence" value="ECO:0007669"/>
    <property type="project" value="UniProtKB-UniRule"/>
</dbReference>
<proteinExistence type="inferred from homology"/>
<dbReference type="PANTHER" id="PTHR30153">
    <property type="entry name" value="REPLICATIVE DNA HELICASE DNAB"/>
    <property type="match status" value="1"/>
</dbReference>
<evidence type="ECO:0000256" key="6">
    <source>
        <dbReference type="ARBA" id="ARBA00022806"/>
    </source>
</evidence>
<evidence type="ECO:0000256" key="12">
    <source>
        <dbReference type="RuleBase" id="RU362085"/>
    </source>
</evidence>
<evidence type="ECO:0000256" key="2">
    <source>
        <dbReference type="ARBA" id="ARBA00022515"/>
    </source>
</evidence>
<keyword evidence="5 12" id="KW-0378">Hydrolase</keyword>
<reference evidence="14 15" key="1">
    <citation type="submission" date="2020-01" db="EMBL/GenBank/DDBJ databases">
        <title>Ponticoccus aerotolerans gen. nov., sp. nov., an anaerobic bacterium and proposal of Ponticoccusceae fam. nov., Ponticoccusles ord. nov. and Ponticoccuse classis nov. in the phylum Kiritimatiellaeota.</title>
        <authorList>
            <person name="Zhou L.Y."/>
            <person name="Du Z.J."/>
        </authorList>
    </citation>
    <scope>NUCLEOTIDE SEQUENCE [LARGE SCALE GENOMIC DNA]</scope>
    <source>
        <strain evidence="14 15">S-5007</strain>
    </source>
</reference>
<keyword evidence="7 12" id="KW-0067">ATP-binding</keyword>
<dbReference type="InterPro" id="IPR003593">
    <property type="entry name" value="AAA+_ATPase"/>
</dbReference>
<dbReference type="EMBL" id="CP047593">
    <property type="protein sequence ID" value="QHI68511.1"/>
    <property type="molecule type" value="Genomic_DNA"/>
</dbReference>
<dbReference type="PANTHER" id="PTHR30153:SF2">
    <property type="entry name" value="REPLICATIVE DNA HELICASE"/>
    <property type="match status" value="1"/>
</dbReference>
<dbReference type="InterPro" id="IPR007693">
    <property type="entry name" value="DNA_helicase_DnaB-like_N"/>
</dbReference>